<protein>
    <submittedName>
        <fullName evidence="2">Uncharacterized protein</fullName>
    </submittedName>
</protein>
<proteinExistence type="predicted"/>
<comment type="caution">
    <text evidence="2">The sequence shown here is derived from an EMBL/GenBank/DDBJ whole genome shotgun (WGS) entry which is preliminary data.</text>
</comment>
<name>A0ABD3HWY9_9MARC</name>
<keyword evidence="3" id="KW-1185">Reference proteome</keyword>
<evidence type="ECO:0000256" key="1">
    <source>
        <dbReference type="SAM" id="MobiDB-lite"/>
    </source>
</evidence>
<dbReference type="Proteomes" id="UP001633002">
    <property type="component" value="Unassembled WGS sequence"/>
</dbReference>
<organism evidence="2 3">
    <name type="scientific">Riccia sorocarpa</name>
    <dbReference type="NCBI Taxonomy" id="122646"/>
    <lineage>
        <taxon>Eukaryota</taxon>
        <taxon>Viridiplantae</taxon>
        <taxon>Streptophyta</taxon>
        <taxon>Embryophyta</taxon>
        <taxon>Marchantiophyta</taxon>
        <taxon>Marchantiopsida</taxon>
        <taxon>Marchantiidae</taxon>
        <taxon>Marchantiales</taxon>
        <taxon>Ricciaceae</taxon>
        <taxon>Riccia</taxon>
    </lineage>
</organism>
<reference evidence="2 3" key="1">
    <citation type="submission" date="2024-09" db="EMBL/GenBank/DDBJ databases">
        <title>Chromosome-scale assembly of Riccia sorocarpa.</title>
        <authorList>
            <person name="Paukszto L."/>
        </authorList>
    </citation>
    <scope>NUCLEOTIDE SEQUENCE [LARGE SCALE GENOMIC DNA]</scope>
    <source>
        <strain evidence="2">LP-2024</strain>
        <tissue evidence="2">Aerial parts of the thallus</tissue>
    </source>
</reference>
<evidence type="ECO:0000313" key="2">
    <source>
        <dbReference type="EMBL" id="KAL3695304.1"/>
    </source>
</evidence>
<accession>A0ABD3HWY9</accession>
<dbReference type="AlphaFoldDB" id="A0ABD3HWY9"/>
<evidence type="ECO:0000313" key="3">
    <source>
        <dbReference type="Proteomes" id="UP001633002"/>
    </source>
</evidence>
<dbReference type="EMBL" id="JBJQOH010000002">
    <property type="protein sequence ID" value="KAL3695304.1"/>
    <property type="molecule type" value="Genomic_DNA"/>
</dbReference>
<feature type="region of interest" description="Disordered" evidence="1">
    <location>
        <begin position="89"/>
        <end position="111"/>
    </location>
</feature>
<gene>
    <name evidence="2" type="ORF">R1sor_009380</name>
</gene>
<sequence>MTVALCAQGFPTCKGVVMGEKFKRLGLPLDMVFDGRGLCPDSQPAFSVLARDPLLSGGEEEAANREGKLIDLSDDDYIRENRTTHVIDREEFHQTTMADDDDGPRIGNQTA</sequence>